<feature type="domain" description="HTH luxR-type" evidence="5">
    <location>
        <begin position="162"/>
        <end position="227"/>
    </location>
</feature>
<evidence type="ECO:0000259" key="6">
    <source>
        <dbReference type="PROSITE" id="PS50110"/>
    </source>
</evidence>
<evidence type="ECO:0000256" key="3">
    <source>
        <dbReference type="PROSITE-ProRule" id="PRU00169"/>
    </source>
</evidence>
<dbReference type="InterPro" id="IPR011006">
    <property type="entry name" value="CheY-like_superfamily"/>
</dbReference>
<dbReference type="Proteomes" id="UP000187035">
    <property type="component" value="Unassembled WGS sequence"/>
</dbReference>
<dbReference type="CDD" id="cd06170">
    <property type="entry name" value="LuxR_C_like"/>
    <property type="match status" value="1"/>
</dbReference>
<dbReference type="InterPro" id="IPR016032">
    <property type="entry name" value="Sig_transdc_resp-reg_C-effctor"/>
</dbReference>
<dbReference type="Pfam" id="PF00196">
    <property type="entry name" value="GerE"/>
    <property type="match status" value="1"/>
</dbReference>
<name>A0A854E980_ACTNA</name>
<dbReference type="InterPro" id="IPR001789">
    <property type="entry name" value="Sig_transdc_resp-reg_receiver"/>
</dbReference>
<evidence type="ECO:0000256" key="2">
    <source>
        <dbReference type="ARBA" id="ARBA00023125"/>
    </source>
</evidence>
<dbReference type="PRINTS" id="PR00038">
    <property type="entry name" value="HTHLUXR"/>
</dbReference>
<protein>
    <submittedName>
        <fullName evidence="7">DNA-binding response regulator</fullName>
    </submittedName>
</protein>
<dbReference type="EMBL" id="MSRR01000025">
    <property type="protein sequence ID" value="OMG33638.1"/>
    <property type="molecule type" value="Genomic_DNA"/>
</dbReference>
<gene>
    <name evidence="7" type="ORF">BKH33_11040</name>
</gene>
<comment type="caution">
    <text evidence="7">The sequence shown here is derived from an EMBL/GenBank/DDBJ whole genome shotgun (WGS) entry which is preliminary data.</text>
</comment>
<dbReference type="RefSeq" id="WP_003785674.1">
    <property type="nucleotide sequence ID" value="NZ_CAUVQY010000002.1"/>
</dbReference>
<dbReference type="Gene3D" id="3.40.50.2300">
    <property type="match status" value="1"/>
</dbReference>
<dbReference type="CDD" id="cd17535">
    <property type="entry name" value="REC_NarL-like"/>
    <property type="match status" value="1"/>
</dbReference>
<proteinExistence type="predicted"/>
<dbReference type="GO" id="GO:0006355">
    <property type="term" value="P:regulation of DNA-templated transcription"/>
    <property type="evidence" value="ECO:0007669"/>
    <property type="project" value="InterPro"/>
</dbReference>
<keyword evidence="1 3" id="KW-0597">Phosphoprotein</keyword>
<dbReference type="GeneID" id="64256260"/>
<organism evidence="7 8">
    <name type="scientific">Actinomyces naeslundii</name>
    <dbReference type="NCBI Taxonomy" id="1655"/>
    <lineage>
        <taxon>Bacteria</taxon>
        <taxon>Bacillati</taxon>
        <taxon>Actinomycetota</taxon>
        <taxon>Actinomycetes</taxon>
        <taxon>Actinomycetales</taxon>
        <taxon>Actinomycetaceae</taxon>
        <taxon>Actinomyces</taxon>
    </lineage>
</organism>
<sequence length="229" mass="24533">MIDVGIVDDDALVRHVLTTLLNAQSDISVAWTASDGEEVIQLLDSPENSSVQAILLDIQMPRMDGITLSTIVHEKLPNIAILILTTFTDRELIDRTLAAGVNGYIAKEDSIESIAGAIRQAVGGNLVLSPGPGNRLRTRTPSTADEAKPKPTEETKVPDASGSPELSHLSPREIEVLKLMIEALPNKQIARRLNVSEATVKTHVSTLIAKLGVHDRVGAVVKAVRHGLA</sequence>
<dbReference type="SMART" id="SM00421">
    <property type="entry name" value="HTH_LUXR"/>
    <property type="match status" value="1"/>
</dbReference>
<dbReference type="GO" id="GO:0000160">
    <property type="term" value="P:phosphorelay signal transduction system"/>
    <property type="evidence" value="ECO:0007669"/>
    <property type="project" value="InterPro"/>
</dbReference>
<evidence type="ECO:0000313" key="8">
    <source>
        <dbReference type="Proteomes" id="UP000187035"/>
    </source>
</evidence>
<dbReference type="PROSITE" id="PS50110">
    <property type="entry name" value="RESPONSE_REGULATORY"/>
    <property type="match status" value="1"/>
</dbReference>
<dbReference type="PANTHER" id="PTHR43214">
    <property type="entry name" value="TWO-COMPONENT RESPONSE REGULATOR"/>
    <property type="match status" value="1"/>
</dbReference>
<evidence type="ECO:0000259" key="5">
    <source>
        <dbReference type="PROSITE" id="PS50043"/>
    </source>
</evidence>
<feature type="domain" description="Response regulatory" evidence="6">
    <location>
        <begin position="3"/>
        <end position="122"/>
    </location>
</feature>
<dbReference type="InterPro" id="IPR058245">
    <property type="entry name" value="NreC/VraR/RcsB-like_REC"/>
</dbReference>
<dbReference type="InterPro" id="IPR039420">
    <property type="entry name" value="WalR-like"/>
</dbReference>
<dbReference type="GO" id="GO:0003677">
    <property type="term" value="F:DNA binding"/>
    <property type="evidence" value="ECO:0007669"/>
    <property type="project" value="UniProtKB-KW"/>
</dbReference>
<feature type="modified residue" description="4-aspartylphosphate" evidence="3">
    <location>
        <position position="57"/>
    </location>
</feature>
<evidence type="ECO:0000313" key="7">
    <source>
        <dbReference type="EMBL" id="OMG33638.1"/>
    </source>
</evidence>
<dbReference type="InterPro" id="IPR000792">
    <property type="entry name" value="Tscrpt_reg_LuxR_C"/>
</dbReference>
<accession>A0A854E980</accession>
<reference evidence="7 8" key="1">
    <citation type="submission" date="2016-12" db="EMBL/GenBank/DDBJ databases">
        <title>Genomic comparison of strains in the 'Actinomyces naeslundii' group.</title>
        <authorList>
            <person name="Mughal S.R."/>
            <person name="Do T."/>
            <person name="Gilbert S.C."/>
            <person name="Witherden E.A."/>
            <person name="Didelot X."/>
            <person name="Beighton D."/>
        </authorList>
    </citation>
    <scope>NUCLEOTIDE SEQUENCE [LARGE SCALE GENOMIC DNA]</scope>
    <source>
        <strain evidence="7 8">NCTC 10301</strain>
    </source>
</reference>
<dbReference type="SUPFAM" id="SSF52172">
    <property type="entry name" value="CheY-like"/>
    <property type="match status" value="1"/>
</dbReference>
<dbReference type="AlphaFoldDB" id="A0A854E980"/>
<dbReference type="SMART" id="SM00448">
    <property type="entry name" value="REC"/>
    <property type="match status" value="1"/>
</dbReference>
<feature type="compositionally biased region" description="Basic and acidic residues" evidence="4">
    <location>
        <begin position="145"/>
        <end position="157"/>
    </location>
</feature>
<evidence type="ECO:0000256" key="4">
    <source>
        <dbReference type="SAM" id="MobiDB-lite"/>
    </source>
</evidence>
<keyword evidence="2 7" id="KW-0238">DNA-binding</keyword>
<dbReference type="PROSITE" id="PS50043">
    <property type="entry name" value="HTH_LUXR_2"/>
    <property type="match status" value="1"/>
</dbReference>
<dbReference type="Pfam" id="PF00072">
    <property type="entry name" value="Response_reg"/>
    <property type="match status" value="1"/>
</dbReference>
<dbReference type="SUPFAM" id="SSF46894">
    <property type="entry name" value="C-terminal effector domain of the bipartite response regulators"/>
    <property type="match status" value="1"/>
</dbReference>
<feature type="region of interest" description="Disordered" evidence="4">
    <location>
        <begin position="129"/>
        <end position="167"/>
    </location>
</feature>
<evidence type="ECO:0000256" key="1">
    <source>
        <dbReference type="ARBA" id="ARBA00022553"/>
    </source>
</evidence>